<dbReference type="NCBIfam" id="TIGR02937">
    <property type="entry name" value="sigma70-ECF"/>
    <property type="match status" value="1"/>
</dbReference>
<dbReference type="SUPFAM" id="SSF88659">
    <property type="entry name" value="Sigma3 and sigma4 domains of RNA polymerase sigma factors"/>
    <property type="match status" value="1"/>
</dbReference>
<dbReference type="OrthoDB" id="1027298at2"/>
<dbReference type="InterPro" id="IPR013324">
    <property type="entry name" value="RNA_pol_sigma_r3/r4-like"/>
</dbReference>
<dbReference type="STRING" id="477690.SAMN05216474_1488"/>
<protein>
    <submittedName>
        <fullName evidence="7">RNA polymerase sigma-70 factor, ECF subfamily</fullName>
    </submittedName>
</protein>
<dbReference type="InterPro" id="IPR007627">
    <property type="entry name" value="RNA_pol_sigma70_r2"/>
</dbReference>
<dbReference type="GO" id="GO:0003677">
    <property type="term" value="F:DNA binding"/>
    <property type="evidence" value="ECO:0007669"/>
    <property type="project" value="InterPro"/>
</dbReference>
<dbReference type="PANTHER" id="PTHR43133">
    <property type="entry name" value="RNA POLYMERASE ECF-TYPE SIGMA FACTO"/>
    <property type="match status" value="1"/>
</dbReference>
<dbReference type="Gene3D" id="1.10.1740.10">
    <property type="match status" value="1"/>
</dbReference>
<dbReference type="CDD" id="cd06171">
    <property type="entry name" value="Sigma70_r4"/>
    <property type="match status" value="1"/>
</dbReference>
<dbReference type="InterPro" id="IPR013325">
    <property type="entry name" value="RNA_pol_sigma_r2"/>
</dbReference>
<keyword evidence="4" id="KW-0804">Transcription</keyword>
<feature type="domain" description="RNA polymerase sigma-70 region 2" evidence="5">
    <location>
        <begin position="38"/>
        <end position="100"/>
    </location>
</feature>
<evidence type="ECO:0000256" key="4">
    <source>
        <dbReference type="ARBA" id="ARBA00023163"/>
    </source>
</evidence>
<dbReference type="Gene3D" id="1.10.10.10">
    <property type="entry name" value="Winged helix-like DNA-binding domain superfamily/Winged helix DNA-binding domain"/>
    <property type="match status" value="1"/>
</dbReference>
<evidence type="ECO:0000313" key="8">
    <source>
        <dbReference type="Proteomes" id="UP000236454"/>
    </source>
</evidence>
<dbReference type="PANTHER" id="PTHR43133:SF51">
    <property type="entry name" value="RNA POLYMERASE SIGMA FACTOR"/>
    <property type="match status" value="1"/>
</dbReference>
<name>A0A1I6ZMW9_9FLAO</name>
<dbReference type="Pfam" id="PF08281">
    <property type="entry name" value="Sigma70_r4_2"/>
    <property type="match status" value="1"/>
</dbReference>
<dbReference type="GO" id="GO:0006352">
    <property type="term" value="P:DNA-templated transcription initiation"/>
    <property type="evidence" value="ECO:0007669"/>
    <property type="project" value="InterPro"/>
</dbReference>
<dbReference type="InterPro" id="IPR013249">
    <property type="entry name" value="RNA_pol_sigma70_r4_t2"/>
</dbReference>
<dbReference type="InterPro" id="IPR039425">
    <property type="entry name" value="RNA_pol_sigma-70-like"/>
</dbReference>
<dbReference type="GO" id="GO:0016987">
    <property type="term" value="F:sigma factor activity"/>
    <property type="evidence" value="ECO:0007669"/>
    <property type="project" value="UniProtKB-KW"/>
</dbReference>
<proteinExistence type="inferred from homology"/>
<evidence type="ECO:0000259" key="5">
    <source>
        <dbReference type="Pfam" id="PF04542"/>
    </source>
</evidence>
<dbReference type="InterPro" id="IPR014284">
    <property type="entry name" value="RNA_pol_sigma-70_dom"/>
</dbReference>
<organism evidence="7 8">
    <name type="scientific">Lishizhenia tianjinensis</name>
    <dbReference type="NCBI Taxonomy" id="477690"/>
    <lineage>
        <taxon>Bacteria</taxon>
        <taxon>Pseudomonadati</taxon>
        <taxon>Bacteroidota</taxon>
        <taxon>Flavobacteriia</taxon>
        <taxon>Flavobacteriales</taxon>
        <taxon>Crocinitomicaceae</taxon>
        <taxon>Lishizhenia</taxon>
    </lineage>
</organism>
<reference evidence="7 8" key="1">
    <citation type="submission" date="2016-10" db="EMBL/GenBank/DDBJ databases">
        <authorList>
            <person name="de Groot N.N."/>
        </authorList>
    </citation>
    <scope>NUCLEOTIDE SEQUENCE [LARGE SCALE GENOMIC DNA]</scope>
    <source>
        <strain evidence="7 8">CGMCC 1.7005</strain>
    </source>
</reference>
<evidence type="ECO:0000256" key="3">
    <source>
        <dbReference type="ARBA" id="ARBA00023082"/>
    </source>
</evidence>
<evidence type="ECO:0000313" key="7">
    <source>
        <dbReference type="EMBL" id="SFT64000.1"/>
    </source>
</evidence>
<dbReference type="AlphaFoldDB" id="A0A1I6ZMW9"/>
<comment type="similarity">
    <text evidence="1">Belongs to the sigma-70 factor family. ECF subfamily.</text>
</comment>
<dbReference type="EMBL" id="FPAS01000002">
    <property type="protein sequence ID" value="SFT64000.1"/>
    <property type="molecule type" value="Genomic_DNA"/>
</dbReference>
<keyword evidence="8" id="KW-1185">Reference proteome</keyword>
<evidence type="ECO:0000256" key="1">
    <source>
        <dbReference type="ARBA" id="ARBA00010641"/>
    </source>
</evidence>
<dbReference type="Pfam" id="PF04542">
    <property type="entry name" value="Sigma70_r2"/>
    <property type="match status" value="1"/>
</dbReference>
<evidence type="ECO:0000256" key="2">
    <source>
        <dbReference type="ARBA" id="ARBA00023015"/>
    </source>
</evidence>
<sequence length="207" mass="24350">MHTTPTFITNMEEIDYSDIITRLKQNELKALGELYDGLNHTVYNRCFFILKDEELAKDATHDVFLKAFQKIDTIEDPKRLEAWISRIVYNHCVDYFRVEKKLTEETEDLIYALENEAVYHLPEVDASSEDAERLKEEIDKLNDTERLILVLHYWEGLTVSEIAEYLQLGLSSTKMKLMRTRNKLKFNLTNKNSLNTLLLLIGNAFYF</sequence>
<evidence type="ECO:0000259" key="6">
    <source>
        <dbReference type="Pfam" id="PF08281"/>
    </source>
</evidence>
<accession>A0A1I6ZMW9</accession>
<dbReference type="InterPro" id="IPR036388">
    <property type="entry name" value="WH-like_DNA-bd_sf"/>
</dbReference>
<keyword evidence="3" id="KW-0731">Sigma factor</keyword>
<keyword evidence="2" id="KW-0805">Transcription regulation</keyword>
<dbReference type="Proteomes" id="UP000236454">
    <property type="component" value="Unassembled WGS sequence"/>
</dbReference>
<feature type="domain" description="RNA polymerase sigma factor 70 region 4 type 2" evidence="6">
    <location>
        <begin position="132"/>
        <end position="184"/>
    </location>
</feature>
<gene>
    <name evidence="7" type="ORF">SAMN05216474_1488</name>
</gene>
<dbReference type="SUPFAM" id="SSF88946">
    <property type="entry name" value="Sigma2 domain of RNA polymerase sigma factors"/>
    <property type="match status" value="1"/>
</dbReference>